<name>A0A8H6JUN1_9PEZI</name>
<dbReference type="AlphaFoldDB" id="A0A8H6JUN1"/>
<dbReference type="EMBL" id="WIGO01000287">
    <property type="protein sequence ID" value="KAF6819412.1"/>
    <property type="molecule type" value="Genomic_DNA"/>
</dbReference>
<protein>
    <submittedName>
        <fullName evidence="2">Uncharacterized protein</fullName>
    </submittedName>
</protein>
<accession>A0A8H6JUN1</accession>
<proteinExistence type="predicted"/>
<keyword evidence="3" id="KW-1185">Reference proteome</keyword>
<organism evidence="2 3">
    <name type="scientific">Colletotrichum plurivorum</name>
    <dbReference type="NCBI Taxonomy" id="2175906"/>
    <lineage>
        <taxon>Eukaryota</taxon>
        <taxon>Fungi</taxon>
        <taxon>Dikarya</taxon>
        <taxon>Ascomycota</taxon>
        <taxon>Pezizomycotina</taxon>
        <taxon>Sordariomycetes</taxon>
        <taxon>Hypocreomycetidae</taxon>
        <taxon>Glomerellales</taxon>
        <taxon>Glomerellaceae</taxon>
        <taxon>Colletotrichum</taxon>
        <taxon>Colletotrichum orchidearum species complex</taxon>
    </lineage>
</organism>
<reference evidence="2" key="1">
    <citation type="journal article" date="2020" name="Phytopathology">
        <title>Genome Sequence Resources of Colletotrichum truncatum, C. plurivorum, C. musicola, and C. sojae: Four Species Pathogenic to Soybean (Glycine max).</title>
        <authorList>
            <person name="Rogerio F."/>
            <person name="Boufleur T.R."/>
            <person name="Ciampi-Guillardi M."/>
            <person name="Sukno S.A."/>
            <person name="Thon M.R."/>
            <person name="Massola Junior N.S."/>
            <person name="Baroncelli R."/>
        </authorList>
    </citation>
    <scope>NUCLEOTIDE SEQUENCE</scope>
    <source>
        <strain evidence="2">LFN00145</strain>
    </source>
</reference>
<sequence length="201" mass="23152">MPFDRDQFVHLLTDYYEFCNRVFWHGTVRQAPPGGLTKNDTVIDLLSCVPYVDYPEQDILACTPIIMDHTQIIDYRSEETLEGYVEPYNNGHPPIPPSRACIATCLSRNANEWRACGVNVYRPADFFALCKQRFMELRWIGLGQWHMEALRMNGEWDDDGNEEHWELANKMKEAGWPGDGEGGGWDRAKFEASANQDEAEE</sequence>
<evidence type="ECO:0000313" key="2">
    <source>
        <dbReference type="EMBL" id="KAF6819412.1"/>
    </source>
</evidence>
<gene>
    <name evidence="2" type="ORF">CPLU01_13053</name>
</gene>
<evidence type="ECO:0000313" key="3">
    <source>
        <dbReference type="Proteomes" id="UP000654918"/>
    </source>
</evidence>
<evidence type="ECO:0000256" key="1">
    <source>
        <dbReference type="SAM" id="MobiDB-lite"/>
    </source>
</evidence>
<dbReference type="Proteomes" id="UP000654918">
    <property type="component" value="Unassembled WGS sequence"/>
</dbReference>
<comment type="caution">
    <text evidence="2">The sequence shown here is derived from an EMBL/GenBank/DDBJ whole genome shotgun (WGS) entry which is preliminary data.</text>
</comment>
<feature type="region of interest" description="Disordered" evidence="1">
    <location>
        <begin position="173"/>
        <end position="201"/>
    </location>
</feature>